<keyword evidence="4" id="KW-1185">Reference proteome</keyword>
<evidence type="ECO:0000259" key="2">
    <source>
        <dbReference type="Pfam" id="PF13462"/>
    </source>
</evidence>
<feature type="chain" id="PRO_5047066610" evidence="1">
    <location>
        <begin position="20"/>
        <end position="225"/>
    </location>
</feature>
<dbReference type="Proteomes" id="UP001589943">
    <property type="component" value="Unassembled WGS sequence"/>
</dbReference>
<accession>A0ABV6PL22</accession>
<dbReference type="Pfam" id="PF13462">
    <property type="entry name" value="Thioredoxin_4"/>
    <property type="match status" value="1"/>
</dbReference>
<feature type="signal peptide" evidence="1">
    <location>
        <begin position="1"/>
        <end position="19"/>
    </location>
</feature>
<dbReference type="Gene3D" id="1.10.40.110">
    <property type="match status" value="1"/>
</dbReference>
<dbReference type="EMBL" id="JBHLTL010000011">
    <property type="protein sequence ID" value="MFC0590540.1"/>
    <property type="molecule type" value="Genomic_DNA"/>
</dbReference>
<protein>
    <submittedName>
        <fullName evidence="3">DsbA family protein</fullName>
    </submittedName>
</protein>
<dbReference type="SUPFAM" id="SSF52833">
    <property type="entry name" value="Thioredoxin-like"/>
    <property type="match status" value="1"/>
</dbReference>
<dbReference type="Gene3D" id="3.40.30.10">
    <property type="entry name" value="Glutaredoxin"/>
    <property type="match status" value="1"/>
</dbReference>
<sequence length="225" mass="24372">MNRLIKILAIAAASTLSIAAGPAANWNVAVALTPTGSHVLGNPAAKVKLTEFVSYTCPHCAHFESEADATLRLGYVRPGKVSVEVRHMLRDPIDLTAAMLTNCGSKDKFFLNHGMFMRSQATWIKPMMTASSAQRTRWTSGDLGARNRAIAADFHFYEMMATRGYDRISVDRCLADKAMAERLSKQAQAASDLGVQSTPSFAINGALLAGTNEWSVLKPQIDLAL</sequence>
<dbReference type="InterPro" id="IPR050824">
    <property type="entry name" value="Thiol_disulfide_DsbA"/>
</dbReference>
<organism evidence="3 4">
    <name type="scientific">Novosphingobium aquiterrae</name>
    <dbReference type="NCBI Taxonomy" id="624388"/>
    <lineage>
        <taxon>Bacteria</taxon>
        <taxon>Pseudomonadati</taxon>
        <taxon>Pseudomonadota</taxon>
        <taxon>Alphaproteobacteria</taxon>
        <taxon>Sphingomonadales</taxon>
        <taxon>Sphingomonadaceae</taxon>
        <taxon>Novosphingobium</taxon>
    </lineage>
</organism>
<feature type="domain" description="Thioredoxin-like fold" evidence="2">
    <location>
        <begin position="36"/>
        <end position="222"/>
    </location>
</feature>
<dbReference type="PANTHER" id="PTHR35891">
    <property type="entry name" value="THIOL:DISULFIDE INTERCHANGE PROTEIN DSBA"/>
    <property type="match status" value="1"/>
</dbReference>
<dbReference type="PANTHER" id="PTHR35891:SF3">
    <property type="entry name" value="THIOL:DISULFIDE INTERCHANGE PROTEIN DSBL"/>
    <property type="match status" value="1"/>
</dbReference>
<reference evidence="3 4" key="1">
    <citation type="submission" date="2024-09" db="EMBL/GenBank/DDBJ databases">
        <authorList>
            <person name="Sun Q."/>
            <person name="Mori K."/>
        </authorList>
    </citation>
    <scope>NUCLEOTIDE SEQUENCE [LARGE SCALE GENOMIC DNA]</scope>
    <source>
        <strain evidence="3 4">NCAIM B.02537</strain>
    </source>
</reference>
<proteinExistence type="predicted"/>
<name>A0ABV6PL22_9SPHN</name>
<dbReference type="InterPro" id="IPR036249">
    <property type="entry name" value="Thioredoxin-like_sf"/>
</dbReference>
<evidence type="ECO:0000313" key="4">
    <source>
        <dbReference type="Proteomes" id="UP001589943"/>
    </source>
</evidence>
<gene>
    <name evidence="3" type="ORF">ACFFF7_14105</name>
</gene>
<evidence type="ECO:0000313" key="3">
    <source>
        <dbReference type="EMBL" id="MFC0590540.1"/>
    </source>
</evidence>
<evidence type="ECO:0000256" key="1">
    <source>
        <dbReference type="SAM" id="SignalP"/>
    </source>
</evidence>
<comment type="caution">
    <text evidence="3">The sequence shown here is derived from an EMBL/GenBank/DDBJ whole genome shotgun (WGS) entry which is preliminary data.</text>
</comment>
<dbReference type="RefSeq" id="WP_379481995.1">
    <property type="nucleotide sequence ID" value="NZ_JBHLTL010000011.1"/>
</dbReference>
<dbReference type="InterPro" id="IPR012336">
    <property type="entry name" value="Thioredoxin-like_fold"/>
</dbReference>
<keyword evidence="1" id="KW-0732">Signal</keyword>